<feature type="region of interest" description="Disordered" evidence="2">
    <location>
        <begin position="772"/>
        <end position="845"/>
    </location>
</feature>
<evidence type="ECO:0000313" key="3">
    <source>
        <dbReference type="EMBL" id="KAK8059306.1"/>
    </source>
</evidence>
<feature type="compositionally biased region" description="Basic and acidic residues" evidence="2">
    <location>
        <begin position="1065"/>
        <end position="1084"/>
    </location>
</feature>
<evidence type="ECO:0000256" key="1">
    <source>
        <dbReference type="ARBA" id="ARBA00023054"/>
    </source>
</evidence>
<feature type="compositionally biased region" description="Basic and acidic residues" evidence="2">
    <location>
        <begin position="54"/>
        <end position="88"/>
    </location>
</feature>
<feature type="compositionally biased region" description="Low complexity" evidence="2">
    <location>
        <begin position="1036"/>
        <end position="1048"/>
    </location>
</feature>
<protein>
    <submittedName>
        <fullName evidence="3">Uncharacterized protein</fullName>
    </submittedName>
</protein>
<feature type="compositionally biased region" description="Basic and acidic residues" evidence="2">
    <location>
        <begin position="175"/>
        <end position="185"/>
    </location>
</feature>
<sequence length="1115" mass="128015">MARARDRDTVRRRERSPTPERGRRSTPSFFEDHDEYYDGVDERAGPLVPRRNGRQYDDVNVVERRPVEPYSYTDKRALDRPRSQERKSRPYYSPSRSHRRSYYDDETIYLPSLSRPPQPQPPPQSQEPPVNPPPPAHIVINNYHHCADLTDDDSSDDTKVSDGRRQRRQHNNRNSKRDRGDDAKPARQSRGTTDAPALAVEQATTAGQTPSGAQAVLSKKRVNAVWDPSQNSDITIHLKLPLQEEGLDEQIEEFCRLRRLGDFASAKRFFAQNLEDHHDNPYLLVQYAEMLLEQGDYITLSSLDGHVAFAPDNHHLRGREGALLRVYWKLMQLVRSNNSTPPTDWGAASVLPEALTTLHDTVLSGEGPVGSTEIKVLAILVGLAWYDDADSDHLQPRWLRRQIARLFPESFYRRLYADLLRAGRVWDFHDIFLAQGGVEGFTTAIKIFVGPTDSRTPLSALLDDWNSPVGESDGSTLLALLDLLLSVSPTTLENRDGIYDIEEDTMALATRIATSIMKSHPELMDSHPFLYWMLRHSGNAILQGGKHQYIFYNHPQSAPGILTAHQPIPIPGVHYHQGFELPEYTPAETENPGWRQDEAPAEYQAPAKLALKQAKRFDNYRLQSQALTNLILFSKSPTKLLDELCALQKSVQGDIRRYAHTLGSTYLALEGDTPTDDLKLAIRGVFYEPRNCLTMHEKWIQGLLLYSLERDTAEREKVLNIAFDNSRYLSKEVLTLFDEKMPEVMLKRMKYLETHISSETEAMGLPEFPELEMEDPPGPYAKPAMVEESTERNTDEVSKQQVGAPVQDNKDVEYDSDTSQQIRQERPHRQRHRHERERSEERRVAREREFAMELKLQRLQHELEVAEMRHEAKIVREKQEYSDQLRWADREIRELQCEDKRRDELDKLKAQHKEEEELRQAKTELEKLRREEQEEARRKAMQKELEELRREEEEEHNRRKQLEKDAAERDKRDAAERLKYEDLIGELREVRAQVAEVKSSMKPQPQAAHFPDIGESPLGPIQLRVPPSVIKGNCVPSSSSSSSDSPSSEANDTGFRGTTPVNGELRSKSLGREEEEVIYHRSAEELDDSDNEPGHPYDVNYEAVGIGPGEEKPRE</sequence>
<keyword evidence="4" id="KW-1185">Reference proteome</keyword>
<feature type="compositionally biased region" description="Basic residues" evidence="2">
    <location>
        <begin position="165"/>
        <end position="174"/>
    </location>
</feature>
<accession>A0ABR1UK70</accession>
<feature type="region of interest" description="Disordered" evidence="2">
    <location>
        <begin position="910"/>
        <end position="976"/>
    </location>
</feature>
<dbReference type="PANTHER" id="PTHR15073">
    <property type="entry name" value="MICROTUBULE-ASSOCIATED PROTEIN"/>
    <property type="match status" value="1"/>
</dbReference>
<evidence type="ECO:0000313" key="4">
    <source>
        <dbReference type="Proteomes" id="UP001446871"/>
    </source>
</evidence>
<keyword evidence="1" id="KW-0175">Coiled coil</keyword>
<evidence type="ECO:0000256" key="2">
    <source>
        <dbReference type="SAM" id="MobiDB-lite"/>
    </source>
</evidence>
<comment type="caution">
    <text evidence="3">The sequence shown here is derived from an EMBL/GenBank/DDBJ whole genome shotgun (WGS) entry which is preliminary data.</text>
</comment>
<feature type="compositionally biased region" description="Basic and acidic residues" evidence="2">
    <location>
        <begin position="836"/>
        <end position="845"/>
    </location>
</feature>
<feature type="region of interest" description="Disordered" evidence="2">
    <location>
        <begin position="1"/>
        <end position="196"/>
    </location>
</feature>
<feature type="compositionally biased region" description="Basic and acidic residues" evidence="2">
    <location>
        <begin position="1"/>
        <end position="23"/>
    </location>
</feature>
<organism evidence="3 4">
    <name type="scientific">Apiospora saccharicola</name>
    <dbReference type="NCBI Taxonomy" id="335842"/>
    <lineage>
        <taxon>Eukaryota</taxon>
        <taxon>Fungi</taxon>
        <taxon>Dikarya</taxon>
        <taxon>Ascomycota</taxon>
        <taxon>Pezizomycotina</taxon>
        <taxon>Sordariomycetes</taxon>
        <taxon>Xylariomycetidae</taxon>
        <taxon>Amphisphaeriales</taxon>
        <taxon>Apiosporaceae</taxon>
        <taxon>Apiospora</taxon>
    </lineage>
</organism>
<dbReference type="EMBL" id="JAQQWM010000006">
    <property type="protein sequence ID" value="KAK8059306.1"/>
    <property type="molecule type" value="Genomic_DNA"/>
</dbReference>
<gene>
    <name evidence="3" type="ORF">PG996_009236</name>
</gene>
<feature type="region of interest" description="Disordered" evidence="2">
    <location>
        <begin position="996"/>
        <end position="1115"/>
    </location>
</feature>
<feature type="compositionally biased region" description="Basic residues" evidence="2">
    <location>
        <begin position="826"/>
        <end position="835"/>
    </location>
</feature>
<feature type="compositionally biased region" description="Pro residues" evidence="2">
    <location>
        <begin position="114"/>
        <end position="136"/>
    </location>
</feature>
<name>A0ABR1UK70_9PEZI</name>
<reference evidence="3 4" key="1">
    <citation type="submission" date="2023-01" db="EMBL/GenBank/DDBJ databases">
        <title>Analysis of 21 Apiospora genomes using comparative genomics revels a genus with tremendous synthesis potential of carbohydrate active enzymes and secondary metabolites.</title>
        <authorList>
            <person name="Sorensen T."/>
        </authorList>
    </citation>
    <scope>NUCLEOTIDE SEQUENCE [LARGE SCALE GENOMIC DNA]</scope>
    <source>
        <strain evidence="3 4">CBS 83171</strain>
    </source>
</reference>
<dbReference type="PANTHER" id="PTHR15073:SF1">
    <property type="entry name" value="RETICULOCYTE-BINDING PROTEIN HOMOLOG 2A"/>
    <property type="match status" value="1"/>
</dbReference>
<dbReference type="InterPro" id="IPR051483">
    <property type="entry name" value="MAP7_domain-containing"/>
</dbReference>
<proteinExistence type="predicted"/>
<dbReference type="Proteomes" id="UP001446871">
    <property type="component" value="Unassembled WGS sequence"/>
</dbReference>
<feature type="compositionally biased region" description="Basic and acidic residues" evidence="2">
    <location>
        <begin position="789"/>
        <end position="798"/>
    </location>
</feature>